<name>A0A0E4BQY2_9BRAD</name>
<proteinExistence type="predicted"/>
<evidence type="ECO:0000313" key="1">
    <source>
        <dbReference type="EMBL" id="BAR57744.1"/>
    </source>
</evidence>
<evidence type="ECO:0000313" key="2">
    <source>
        <dbReference type="Proteomes" id="UP000063308"/>
    </source>
</evidence>
<dbReference type="EMBL" id="AP014685">
    <property type="protein sequence ID" value="BAR57744.1"/>
    <property type="molecule type" value="Genomic_DNA"/>
</dbReference>
<reference evidence="1 2" key="1">
    <citation type="submission" date="2014-11" db="EMBL/GenBank/DDBJ databases">
        <title>Symbiosis island explosion on the genome of extra-slow-growing strains of soybean bradyrhizobia with massive insertion sequences.</title>
        <authorList>
            <person name="Iida T."/>
            <person name="Minamisawa K."/>
        </authorList>
    </citation>
    <scope>NUCLEOTIDE SEQUENCE [LARGE SCALE GENOMIC DNA]</scope>
    <source>
        <strain evidence="1 2">NK6</strain>
    </source>
</reference>
<gene>
    <name evidence="1" type="ORF">NK6_4577</name>
</gene>
<dbReference type="Proteomes" id="UP000063308">
    <property type="component" value="Chromosome"/>
</dbReference>
<protein>
    <submittedName>
        <fullName evidence="1">Uncharacterized protein</fullName>
    </submittedName>
</protein>
<dbReference type="AlphaFoldDB" id="A0A0E4BQY2"/>
<organism evidence="1 2">
    <name type="scientific">Bradyrhizobium diazoefficiens</name>
    <dbReference type="NCBI Taxonomy" id="1355477"/>
    <lineage>
        <taxon>Bacteria</taxon>
        <taxon>Pseudomonadati</taxon>
        <taxon>Pseudomonadota</taxon>
        <taxon>Alphaproteobacteria</taxon>
        <taxon>Hyphomicrobiales</taxon>
        <taxon>Nitrobacteraceae</taxon>
        <taxon>Bradyrhizobium</taxon>
    </lineage>
</organism>
<accession>A0A0E4BQY2</accession>
<sequence>MQLMPIKPALAVELAASLMNLLRGAHRGQFLFPFGLDGST</sequence>